<dbReference type="GO" id="GO:0009062">
    <property type="term" value="P:fatty acid catabolic process"/>
    <property type="evidence" value="ECO:0007669"/>
    <property type="project" value="TreeGrafter"/>
</dbReference>
<feature type="binding site" evidence="4">
    <location>
        <begin position="263"/>
        <end position="266"/>
    </location>
    <ligand>
        <name>substrate</name>
    </ligand>
</feature>
<dbReference type="InterPro" id="IPR020556">
    <property type="entry name" value="Amidase_CS"/>
</dbReference>
<feature type="active site" description="Acyl-ester intermediate" evidence="3">
    <location>
        <position position="266"/>
    </location>
</feature>
<dbReference type="InterPro" id="IPR023631">
    <property type="entry name" value="Amidase_dom"/>
</dbReference>
<dbReference type="GO" id="GO:0004040">
    <property type="term" value="F:amidase activity"/>
    <property type="evidence" value="ECO:0007669"/>
    <property type="project" value="TreeGrafter"/>
</dbReference>
<accession>A0A0S4JCI1</accession>
<name>A0A0S4JCI1_BODSA</name>
<keyword evidence="7" id="KW-1185">Reference proteome</keyword>
<evidence type="ECO:0000259" key="5">
    <source>
        <dbReference type="Pfam" id="PF01425"/>
    </source>
</evidence>
<evidence type="ECO:0000256" key="2">
    <source>
        <dbReference type="ARBA" id="ARBA00022801"/>
    </source>
</evidence>
<dbReference type="InterPro" id="IPR036928">
    <property type="entry name" value="AS_sf"/>
</dbReference>
<dbReference type="SUPFAM" id="SSF75304">
    <property type="entry name" value="Amidase signature (AS) enzymes"/>
    <property type="match status" value="1"/>
</dbReference>
<keyword evidence="2" id="KW-0378">Hydrolase</keyword>
<organism evidence="6 7">
    <name type="scientific">Bodo saltans</name>
    <name type="common">Flagellated protozoan</name>
    <dbReference type="NCBI Taxonomy" id="75058"/>
    <lineage>
        <taxon>Eukaryota</taxon>
        <taxon>Discoba</taxon>
        <taxon>Euglenozoa</taxon>
        <taxon>Kinetoplastea</taxon>
        <taxon>Metakinetoplastina</taxon>
        <taxon>Eubodonida</taxon>
        <taxon>Bodonidae</taxon>
        <taxon>Bodo</taxon>
    </lineage>
</organism>
<dbReference type="PROSITE" id="PS00571">
    <property type="entry name" value="AMIDASES"/>
    <property type="match status" value="1"/>
</dbReference>
<dbReference type="AlphaFoldDB" id="A0A0S4JCI1"/>
<proteinExistence type="inferred from homology"/>
<dbReference type="Pfam" id="PF01425">
    <property type="entry name" value="Amidase"/>
    <property type="match status" value="1"/>
</dbReference>
<dbReference type="InterPro" id="IPR052096">
    <property type="entry name" value="Endocannabinoid_amidase"/>
</dbReference>
<comment type="similarity">
    <text evidence="1">Belongs to the amidase family.</text>
</comment>
<gene>
    <name evidence="6" type="ORF">BSAL_12745</name>
</gene>
<dbReference type="Proteomes" id="UP000051952">
    <property type="component" value="Unassembled WGS sequence"/>
</dbReference>
<dbReference type="OMA" id="AQVATNC"/>
<evidence type="ECO:0000313" key="6">
    <source>
        <dbReference type="EMBL" id="CUG87932.1"/>
    </source>
</evidence>
<evidence type="ECO:0000313" key="7">
    <source>
        <dbReference type="Proteomes" id="UP000051952"/>
    </source>
</evidence>
<sequence length="575" mass="61992">MTIGSIDLVSFGLGVGCVIVFPVFKSVVSGVVRYVRCKVARAGFAPIRSQKRNALGKLVEQSDAWAQLHMPTGQRQRSAQDLIASKPLSALQNALETQQFTAKEILAVFLANSLHAHRETNCLSWIMLESAIEAANRADSIFTLPPGKTRQEAIALQPLLGVPFSIKEMLAYRDTDCTLGLTSRAKQPVSDTSSAVLVLERQGAIAFVKTSVPVLLMSYECESDLFGTTTNPYHNRRTCGGSSGGEGALLALNGSAFGLGTDIGGSIRIPSAFCGIVGFKPTFLRVSSRGNRAIRGDESIPTITGPMGRRVADVTDAFKCLTTPVDDLFQQVDGMCGQVPFRSELHESVLAKKILRVGYYMSKIPPCVEETISCFYELLGADGTKKLRALLGFDIPHGVVGPLLAFSALPSFLKDIAAIAIRQKVDATFAKILSRAREKQVHEYGDTLVRRNNCRNAYADLFSSLKLDAVVGPGFYIPAPACGSSTDLSFGASATAYYNCLDLPVLALPVTKVKKELDVWTTQPSNGMSRCIKAVYDHEDMNDLPVGIQIVTPKFTEEVTLAVGARLEGLLRGGI</sequence>
<evidence type="ECO:0000256" key="4">
    <source>
        <dbReference type="PIRSR" id="PIRSR001221-2"/>
    </source>
</evidence>
<dbReference type="Gene3D" id="3.90.1300.10">
    <property type="entry name" value="Amidase signature (AS) domain"/>
    <property type="match status" value="1"/>
</dbReference>
<dbReference type="EMBL" id="CYKH01001603">
    <property type="protein sequence ID" value="CUG87932.1"/>
    <property type="molecule type" value="Genomic_DNA"/>
</dbReference>
<dbReference type="PANTHER" id="PTHR45847">
    <property type="entry name" value="FATTY ACID AMIDE HYDROLASE"/>
    <property type="match status" value="1"/>
</dbReference>
<feature type="binding site" evidence="4">
    <location>
        <position position="216"/>
    </location>
    <ligand>
        <name>substrate</name>
    </ligand>
</feature>
<dbReference type="PANTHER" id="PTHR45847:SF6">
    <property type="entry name" value="FATTY ACID AMIDE HYDROLASE"/>
    <property type="match status" value="1"/>
</dbReference>
<evidence type="ECO:0000256" key="1">
    <source>
        <dbReference type="ARBA" id="ARBA00009199"/>
    </source>
</evidence>
<dbReference type="PIRSF" id="PIRSF001221">
    <property type="entry name" value="Amidase_fungi"/>
    <property type="match status" value="1"/>
</dbReference>
<dbReference type="OrthoDB" id="566138at2759"/>
<protein>
    <submittedName>
        <fullName evidence="6">Amidase, putative</fullName>
    </submittedName>
</protein>
<dbReference type="GO" id="GO:0017064">
    <property type="term" value="F:fatty acid amide hydrolase activity"/>
    <property type="evidence" value="ECO:0007669"/>
    <property type="project" value="TreeGrafter"/>
</dbReference>
<evidence type="ECO:0000256" key="3">
    <source>
        <dbReference type="PIRSR" id="PIRSR001221-1"/>
    </source>
</evidence>
<reference evidence="7" key="1">
    <citation type="submission" date="2015-09" db="EMBL/GenBank/DDBJ databases">
        <authorList>
            <consortium name="Pathogen Informatics"/>
        </authorList>
    </citation>
    <scope>NUCLEOTIDE SEQUENCE [LARGE SCALE GENOMIC DNA]</scope>
    <source>
        <strain evidence="7">Lake Konstanz</strain>
    </source>
</reference>
<feature type="binding site" evidence="4">
    <location>
        <position position="242"/>
    </location>
    <ligand>
        <name>substrate</name>
    </ligand>
</feature>
<feature type="domain" description="Amidase" evidence="5">
    <location>
        <begin position="104"/>
        <end position="561"/>
    </location>
</feature>
<feature type="active site" description="Charge relay system" evidence="3">
    <location>
        <position position="242"/>
    </location>
</feature>
<feature type="active site" description="Charge relay system" evidence="3">
    <location>
        <position position="167"/>
    </location>
</feature>